<feature type="transmembrane region" description="Helical" evidence="5">
    <location>
        <begin position="23"/>
        <end position="42"/>
    </location>
</feature>
<evidence type="ECO:0000313" key="6">
    <source>
        <dbReference type="EMBL" id="OAE34386.1"/>
    </source>
</evidence>
<protein>
    <submittedName>
        <fullName evidence="6">Uncharacterized protein</fullName>
    </submittedName>
</protein>
<evidence type="ECO:0000256" key="4">
    <source>
        <dbReference type="ARBA" id="ARBA00023136"/>
    </source>
</evidence>
<dbReference type="Proteomes" id="UP000077202">
    <property type="component" value="Unassembled WGS sequence"/>
</dbReference>
<feature type="transmembrane region" description="Helical" evidence="5">
    <location>
        <begin position="90"/>
        <end position="110"/>
    </location>
</feature>
<dbReference type="PANTHER" id="PTHR13533">
    <property type="entry name" value="N-ACETYLNEURAMINATE 9-O-ACETYLTRANSFERASE"/>
    <property type="match status" value="1"/>
</dbReference>
<dbReference type="GO" id="GO:0005794">
    <property type="term" value="C:Golgi apparatus"/>
    <property type="evidence" value="ECO:0007669"/>
    <property type="project" value="TreeGrafter"/>
</dbReference>
<sequence length="436" mass="49283">MSADGRGDRSRANGSKHTDDGDWGGIGRAGALLVSLAGVLGFGRRRCWSCLRNLTVVLAENMLLRRMLAGGVVFVPMALAGWHLTRNRVLFFSAALFIVLAVTVHLLPYFPSMSSMIYSIHSPWPYPGVLDSLPPKLTPVNCVSHLHDLVWRDGEPREFMSSTAGNVSTFRDFDWEPTGRAADKCKFQKLNTEDMVELFRGTWIVVAGDSQLRFFFLSLLDLLMPDDNPINQRPMERHTSYEHTWEEENIRLQFVWAPFSVNLTRLVVEYRHNHTYPDVLVMGAGLWHMLHLTNSSHYGESLSQLQRAIVSLFPSSSYTKSLTSANVVDTWSKTTLQVPHMFWLNSPALIRSMLNTERKRERMTAETSQLYEDELRKSKLVRPEGPMTLVNMKKLSQGCGPFCTIDGMHYNYATYEAAVHVVVNALLIATQQSPAT</sequence>
<comment type="subcellular location">
    <subcellularLocation>
        <location evidence="1">Membrane</location>
    </subcellularLocation>
</comment>
<evidence type="ECO:0000313" key="7">
    <source>
        <dbReference type="Proteomes" id="UP000077202"/>
    </source>
</evidence>
<keyword evidence="7" id="KW-1185">Reference proteome</keyword>
<organism evidence="6 7">
    <name type="scientific">Marchantia polymorpha subsp. ruderalis</name>
    <dbReference type="NCBI Taxonomy" id="1480154"/>
    <lineage>
        <taxon>Eukaryota</taxon>
        <taxon>Viridiplantae</taxon>
        <taxon>Streptophyta</taxon>
        <taxon>Embryophyta</taxon>
        <taxon>Marchantiophyta</taxon>
        <taxon>Marchantiopsida</taxon>
        <taxon>Marchantiidae</taxon>
        <taxon>Marchantiales</taxon>
        <taxon>Marchantiaceae</taxon>
        <taxon>Marchantia</taxon>
    </lineage>
</organism>
<evidence type="ECO:0000256" key="5">
    <source>
        <dbReference type="SAM" id="Phobius"/>
    </source>
</evidence>
<evidence type="ECO:0000256" key="2">
    <source>
        <dbReference type="ARBA" id="ARBA00022692"/>
    </source>
</evidence>
<proteinExistence type="predicted"/>
<dbReference type="GO" id="GO:0016407">
    <property type="term" value="F:acetyltransferase activity"/>
    <property type="evidence" value="ECO:0007669"/>
    <property type="project" value="TreeGrafter"/>
</dbReference>
<evidence type="ECO:0000256" key="3">
    <source>
        <dbReference type="ARBA" id="ARBA00022989"/>
    </source>
</evidence>
<keyword evidence="4 5" id="KW-0472">Membrane</keyword>
<feature type="transmembrane region" description="Helical" evidence="5">
    <location>
        <begin position="63"/>
        <end position="84"/>
    </location>
</feature>
<name>A0A176WQ11_MARPO</name>
<dbReference type="EMBL" id="LVLJ01000408">
    <property type="protein sequence ID" value="OAE34386.1"/>
    <property type="molecule type" value="Genomic_DNA"/>
</dbReference>
<gene>
    <name evidence="6" type="ORF">AXG93_4875s1050</name>
</gene>
<keyword evidence="3 5" id="KW-1133">Transmembrane helix</keyword>
<dbReference type="GO" id="GO:0045492">
    <property type="term" value="P:xylan biosynthetic process"/>
    <property type="evidence" value="ECO:0007669"/>
    <property type="project" value="UniProtKB-ARBA"/>
</dbReference>
<accession>A0A176WQ11</accession>
<dbReference type="PANTHER" id="PTHR13533:SF31">
    <property type="entry name" value="PROTEIN ALTERED XYLOGLUCAN 9"/>
    <property type="match status" value="1"/>
</dbReference>
<dbReference type="AlphaFoldDB" id="A0A176WQ11"/>
<reference evidence="6" key="1">
    <citation type="submission" date="2016-03" db="EMBL/GenBank/DDBJ databases">
        <title>Mechanisms controlling the formation of the plant cell surface in tip-growing cells are functionally conserved among land plants.</title>
        <authorList>
            <person name="Honkanen S."/>
            <person name="Jones V.A."/>
            <person name="Morieri G."/>
            <person name="Champion C."/>
            <person name="Hetherington A.J."/>
            <person name="Kelly S."/>
            <person name="Saint-Marcoux D."/>
            <person name="Proust H."/>
            <person name="Prescott H."/>
            <person name="Dolan L."/>
        </authorList>
    </citation>
    <scope>NUCLEOTIDE SEQUENCE [LARGE SCALE GENOMIC DNA]</scope>
    <source>
        <tissue evidence="6">Whole gametophyte</tissue>
    </source>
</reference>
<dbReference type="GO" id="GO:0016020">
    <property type="term" value="C:membrane"/>
    <property type="evidence" value="ECO:0007669"/>
    <property type="project" value="UniProtKB-SubCell"/>
</dbReference>
<evidence type="ECO:0000256" key="1">
    <source>
        <dbReference type="ARBA" id="ARBA00004370"/>
    </source>
</evidence>
<keyword evidence="2 5" id="KW-0812">Transmembrane</keyword>
<comment type="caution">
    <text evidence="6">The sequence shown here is derived from an EMBL/GenBank/DDBJ whole genome shotgun (WGS) entry which is preliminary data.</text>
</comment>